<gene>
    <name evidence="1" type="ORF">DRH29_04880</name>
</gene>
<name>A0A420ZBB4_UNCK3</name>
<evidence type="ECO:0000313" key="2">
    <source>
        <dbReference type="Proteomes" id="UP000281261"/>
    </source>
</evidence>
<sequence>MPFGILRKGFTIHTPTLKFRIPKGTKVVFDPANPIITFPQFENVKLIRAGSDWFAVLWGSPFLMLFDHSRPPYPLCFYKP</sequence>
<dbReference type="AlphaFoldDB" id="A0A420ZBB4"/>
<protein>
    <submittedName>
        <fullName evidence="1">Uncharacterized protein</fullName>
    </submittedName>
</protein>
<proteinExistence type="predicted"/>
<dbReference type="Proteomes" id="UP000281261">
    <property type="component" value="Unassembled WGS sequence"/>
</dbReference>
<organism evidence="1 2">
    <name type="scientific">candidate division Kazan bacterium</name>
    <dbReference type="NCBI Taxonomy" id="2202143"/>
    <lineage>
        <taxon>Bacteria</taxon>
        <taxon>Bacteria division Kazan-3B-28</taxon>
    </lineage>
</organism>
<accession>A0A420ZBB4</accession>
<comment type="caution">
    <text evidence="1">The sequence shown here is derived from an EMBL/GenBank/DDBJ whole genome shotgun (WGS) entry which is preliminary data.</text>
</comment>
<evidence type="ECO:0000313" key="1">
    <source>
        <dbReference type="EMBL" id="RLC36277.1"/>
    </source>
</evidence>
<reference evidence="1 2" key="1">
    <citation type="submission" date="2018-06" db="EMBL/GenBank/DDBJ databases">
        <title>Extensive metabolic versatility and redundancy in microbially diverse, dynamic hydrothermal sediments.</title>
        <authorList>
            <person name="Dombrowski N."/>
            <person name="Teske A."/>
            <person name="Baker B.J."/>
        </authorList>
    </citation>
    <scope>NUCLEOTIDE SEQUENCE [LARGE SCALE GENOMIC DNA]</scope>
    <source>
        <strain evidence="1">B79_G16</strain>
    </source>
</reference>
<dbReference type="EMBL" id="QMNG01000069">
    <property type="protein sequence ID" value="RLC36277.1"/>
    <property type="molecule type" value="Genomic_DNA"/>
</dbReference>